<dbReference type="PANTHER" id="PTHR35192">
    <property type="entry name" value="PROTEIN, PUTATIVE-RELATED"/>
    <property type="match status" value="1"/>
</dbReference>
<proteinExistence type="predicted"/>
<dbReference type="InterPro" id="IPR038955">
    <property type="entry name" value="PriA/CPL1_fungi"/>
</dbReference>
<evidence type="ECO:0000313" key="4">
    <source>
        <dbReference type="Proteomes" id="UP000235392"/>
    </source>
</evidence>
<protein>
    <recommendedName>
        <fullName evidence="2">Protein CPL1-like domain-containing protein</fullName>
    </recommendedName>
</protein>
<evidence type="ECO:0000313" key="3">
    <source>
        <dbReference type="EMBL" id="PLW48456.1"/>
    </source>
</evidence>
<feature type="chain" id="PRO_5014950567" description="Protein CPL1-like domain-containing protein" evidence="1">
    <location>
        <begin position="19"/>
        <end position="256"/>
    </location>
</feature>
<evidence type="ECO:0000259" key="2">
    <source>
        <dbReference type="Pfam" id="PF21671"/>
    </source>
</evidence>
<reference evidence="3 4" key="1">
    <citation type="submission" date="2017-11" db="EMBL/GenBank/DDBJ databases">
        <title>De novo assembly and phasing of dikaryotic genomes from two isolates of Puccinia coronata f. sp. avenae, the causal agent of oat crown rust.</title>
        <authorList>
            <person name="Miller M.E."/>
            <person name="Zhang Y."/>
            <person name="Omidvar V."/>
            <person name="Sperschneider J."/>
            <person name="Schwessinger B."/>
            <person name="Raley C."/>
            <person name="Palmer J.M."/>
            <person name="Garnica D."/>
            <person name="Upadhyaya N."/>
            <person name="Rathjen J."/>
            <person name="Taylor J.M."/>
            <person name="Park R.F."/>
            <person name="Dodds P.N."/>
            <person name="Hirsch C.D."/>
            <person name="Kianian S.F."/>
            <person name="Figueroa M."/>
        </authorList>
    </citation>
    <scope>NUCLEOTIDE SEQUENCE [LARGE SCALE GENOMIC DNA]</scope>
    <source>
        <strain evidence="3">12SD80</strain>
    </source>
</reference>
<dbReference type="InterPro" id="IPR048661">
    <property type="entry name" value="CPL1-like"/>
</dbReference>
<comment type="caution">
    <text evidence="3">The sequence shown here is derived from an EMBL/GenBank/DDBJ whole genome shotgun (WGS) entry which is preliminary data.</text>
</comment>
<accession>A0A2N5VEX4</accession>
<evidence type="ECO:0000256" key="1">
    <source>
        <dbReference type="SAM" id="SignalP"/>
    </source>
</evidence>
<feature type="signal peptide" evidence="1">
    <location>
        <begin position="1"/>
        <end position="18"/>
    </location>
</feature>
<dbReference type="Proteomes" id="UP000235392">
    <property type="component" value="Unassembled WGS sequence"/>
</dbReference>
<dbReference type="PANTHER" id="PTHR35192:SF2">
    <property type="entry name" value="APPLE DOMAIN-CONTAINING PROTEIN"/>
    <property type="match status" value="1"/>
</dbReference>
<keyword evidence="1" id="KW-0732">Signal</keyword>
<name>A0A2N5VEX4_9BASI</name>
<dbReference type="EMBL" id="PGCI01000023">
    <property type="protein sequence ID" value="PLW48456.1"/>
    <property type="molecule type" value="Genomic_DNA"/>
</dbReference>
<gene>
    <name evidence="3" type="ORF">PCASD_04215</name>
</gene>
<dbReference type="Pfam" id="PF21671">
    <property type="entry name" value="CPL1-like"/>
    <property type="match status" value="1"/>
</dbReference>
<organism evidence="3 4">
    <name type="scientific">Puccinia coronata f. sp. avenae</name>
    <dbReference type="NCBI Taxonomy" id="200324"/>
    <lineage>
        <taxon>Eukaryota</taxon>
        <taxon>Fungi</taxon>
        <taxon>Dikarya</taxon>
        <taxon>Basidiomycota</taxon>
        <taxon>Pucciniomycotina</taxon>
        <taxon>Pucciniomycetes</taxon>
        <taxon>Pucciniales</taxon>
        <taxon>Pucciniaceae</taxon>
        <taxon>Puccinia</taxon>
    </lineage>
</organism>
<feature type="domain" description="Protein CPL1-like" evidence="2">
    <location>
        <begin position="192"/>
        <end position="246"/>
    </location>
</feature>
<sequence>MKLLIFALAAAVLPAIEAAANFKNTCNIVSNQMTTLRGSLNQLKATADRLGHTHISSKCSQASEHLGYAQSSWDGISQGYGYYPWRARSSSHASRVQSRMSSCGSIMDWIYGQPEIYGNSQYDVPVQNCKRRYHSCQTGCQQVWDWPSPPDYTPQPSQYAGYRRQIADTEEKLCPNIQETACPISVNASGHECIDTQTEITSCGGCESLNEGENCMAIEGADEVGCELGACRVFSALPGYEINEANGRPVPESISA</sequence>
<dbReference type="AlphaFoldDB" id="A0A2N5VEX4"/>